<dbReference type="SFLD" id="SFLDG01129">
    <property type="entry name" value="C1.5:_HAD__Beta-PGM__Phosphata"/>
    <property type="match status" value="1"/>
</dbReference>
<keyword evidence="2" id="KW-1185">Reference proteome</keyword>
<evidence type="ECO:0000313" key="2">
    <source>
        <dbReference type="Proteomes" id="UP001595818"/>
    </source>
</evidence>
<evidence type="ECO:0000313" key="1">
    <source>
        <dbReference type="EMBL" id="MFC4873572.1"/>
    </source>
</evidence>
<dbReference type="Proteomes" id="UP001595818">
    <property type="component" value="Unassembled WGS sequence"/>
</dbReference>
<dbReference type="InterPro" id="IPR023214">
    <property type="entry name" value="HAD_sf"/>
</dbReference>
<dbReference type="PANTHER" id="PTHR43611:SF3">
    <property type="entry name" value="FLAVIN MONONUCLEOTIDE HYDROLASE 1, CHLOROPLATIC"/>
    <property type="match status" value="1"/>
</dbReference>
<dbReference type="SUPFAM" id="SSF56784">
    <property type="entry name" value="HAD-like"/>
    <property type="match status" value="1"/>
</dbReference>
<gene>
    <name evidence="1" type="ORF">ACFPFU_17860</name>
</gene>
<dbReference type="InterPro" id="IPR036412">
    <property type="entry name" value="HAD-like_sf"/>
</dbReference>
<keyword evidence="1" id="KW-0378">Hydrolase</keyword>
<protein>
    <submittedName>
        <fullName evidence="1">HAD family hydrolase</fullName>
    </submittedName>
</protein>
<name>A0ABV9T520_9BACT</name>
<dbReference type="InterPro" id="IPR006439">
    <property type="entry name" value="HAD-SF_hydro_IA"/>
</dbReference>
<dbReference type="CDD" id="cd02603">
    <property type="entry name" value="HAD_sEH-N_like"/>
    <property type="match status" value="1"/>
</dbReference>
<dbReference type="NCBIfam" id="TIGR01509">
    <property type="entry name" value="HAD-SF-IA-v3"/>
    <property type="match status" value="1"/>
</dbReference>
<dbReference type="GO" id="GO:0016787">
    <property type="term" value="F:hydrolase activity"/>
    <property type="evidence" value="ECO:0007669"/>
    <property type="project" value="UniProtKB-KW"/>
</dbReference>
<dbReference type="EMBL" id="JBHSJJ010000011">
    <property type="protein sequence ID" value="MFC4873572.1"/>
    <property type="molecule type" value="Genomic_DNA"/>
</dbReference>
<dbReference type="PRINTS" id="PR00413">
    <property type="entry name" value="HADHALOGNASE"/>
</dbReference>
<dbReference type="Gene3D" id="3.40.50.1000">
    <property type="entry name" value="HAD superfamily/HAD-like"/>
    <property type="match status" value="1"/>
</dbReference>
<comment type="caution">
    <text evidence="1">The sequence shown here is derived from an EMBL/GenBank/DDBJ whole genome shotgun (WGS) entry which is preliminary data.</text>
</comment>
<accession>A0ABV9T520</accession>
<reference evidence="2" key="1">
    <citation type="journal article" date="2019" name="Int. J. Syst. Evol. Microbiol.">
        <title>The Global Catalogue of Microorganisms (GCM) 10K type strain sequencing project: providing services to taxonomists for standard genome sequencing and annotation.</title>
        <authorList>
            <consortium name="The Broad Institute Genomics Platform"/>
            <consortium name="The Broad Institute Genome Sequencing Center for Infectious Disease"/>
            <person name="Wu L."/>
            <person name="Ma J."/>
        </authorList>
    </citation>
    <scope>NUCLEOTIDE SEQUENCE [LARGE SCALE GENOMIC DNA]</scope>
    <source>
        <strain evidence="2">CGMCC 4.7466</strain>
    </source>
</reference>
<dbReference type="Gene3D" id="1.10.150.240">
    <property type="entry name" value="Putative phosphatase, domain 2"/>
    <property type="match status" value="1"/>
</dbReference>
<dbReference type="InterPro" id="IPR023198">
    <property type="entry name" value="PGP-like_dom2"/>
</dbReference>
<sequence length="209" mass="24672">MKNYHGIQFLIFDLGNVIYDIDYQLTFDKLNSRLPEHEHEKIKEFMVSTHHFDLETGKINEEAFRNGVRAFFGQEWEDGWIDEVWNSLLVDIPLERLDLLLSLKSKYKLYMLSNTNAIHFKVVEEVFRKKIPGHWPALFDRLFLSHEMGLRKPDMAIYQQVVKEIGAEPSQCLFFDDLEENLKGAKDAGLQTFHINHPKALIRFFENVQ</sequence>
<dbReference type="RefSeq" id="WP_377066559.1">
    <property type="nucleotide sequence ID" value="NZ_JBHSJJ010000011.1"/>
</dbReference>
<dbReference type="Pfam" id="PF00702">
    <property type="entry name" value="Hydrolase"/>
    <property type="match status" value="1"/>
</dbReference>
<organism evidence="1 2">
    <name type="scientific">Negadavirga shengliensis</name>
    <dbReference type="NCBI Taxonomy" id="1389218"/>
    <lineage>
        <taxon>Bacteria</taxon>
        <taxon>Pseudomonadati</taxon>
        <taxon>Bacteroidota</taxon>
        <taxon>Cytophagia</taxon>
        <taxon>Cytophagales</taxon>
        <taxon>Cyclobacteriaceae</taxon>
        <taxon>Negadavirga</taxon>
    </lineage>
</organism>
<dbReference type="SFLD" id="SFLDS00003">
    <property type="entry name" value="Haloacid_Dehalogenase"/>
    <property type="match status" value="1"/>
</dbReference>
<dbReference type="PANTHER" id="PTHR43611">
    <property type="entry name" value="ALPHA-D-GLUCOSE 1-PHOSPHATE PHOSPHATASE"/>
    <property type="match status" value="1"/>
</dbReference>
<proteinExistence type="predicted"/>